<proteinExistence type="predicted"/>
<accession>A0A644ZS11</accession>
<name>A0A644ZS11_9ZZZZ</name>
<organism evidence="1">
    <name type="scientific">bioreactor metagenome</name>
    <dbReference type="NCBI Taxonomy" id="1076179"/>
    <lineage>
        <taxon>unclassified sequences</taxon>
        <taxon>metagenomes</taxon>
        <taxon>ecological metagenomes</taxon>
    </lineage>
</organism>
<dbReference type="EMBL" id="VSSQ01010146">
    <property type="protein sequence ID" value="MPM43546.1"/>
    <property type="molecule type" value="Genomic_DNA"/>
</dbReference>
<protein>
    <submittedName>
        <fullName evidence="1">Uncharacterized protein</fullName>
    </submittedName>
</protein>
<dbReference type="AlphaFoldDB" id="A0A644ZS11"/>
<reference evidence="1" key="1">
    <citation type="submission" date="2019-08" db="EMBL/GenBank/DDBJ databases">
        <authorList>
            <person name="Kucharzyk K."/>
            <person name="Murdoch R.W."/>
            <person name="Higgins S."/>
            <person name="Loffler F."/>
        </authorList>
    </citation>
    <scope>NUCLEOTIDE SEQUENCE</scope>
</reference>
<evidence type="ECO:0000313" key="1">
    <source>
        <dbReference type="EMBL" id="MPM43546.1"/>
    </source>
</evidence>
<sequence length="128" mass="14853">MKIPFSDSSTEGLQTTQDEAELDFLLDKRSLMDIKVSKSGEPEWLTDIPGSAVEDIHMAITLNDKLCFIRELFNGDQDQYRLSIQRVNEMGTFAEVLDYTRNAFPHWDEDSNAVYRFYMAVRRRYADG</sequence>
<gene>
    <name evidence="1" type="ORF">SDC9_90223</name>
</gene>
<comment type="caution">
    <text evidence="1">The sequence shown here is derived from an EMBL/GenBank/DDBJ whole genome shotgun (WGS) entry which is preliminary data.</text>
</comment>